<feature type="transmembrane region" description="Helical" evidence="8">
    <location>
        <begin position="152"/>
        <end position="172"/>
    </location>
</feature>
<reference evidence="11" key="1">
    <citation type="submission" date="2016-10" db="EMBL/GenBank/DDBJ databases">
        <authorList>
            <person name="Varghese N."/>
            <person name="Submissions S."/>
        </authorList>
    </citation>
    <scope>NUCLEOTIDE SEQUENCE [LARGE SCALE GENOMIC DNA]</scope>
    <source>
        <strain evidence="11">DSM 24499</strain>
    </source>
</reference>
<gene>
    <name evidence="10" type="ORF">SAMN04487907_101454</name>
</gene>
<dbReference type="STRING" id="1334022.SAMN04487907_101454"/>
<feature type="transmembrane region" description="Helical" evidence="8">
    <location>
        <begin position="391"/>
        <end position="409"/>
    </location>
</feature>
<evidence type="ECO:0000259" key="9">
    <source>
        <dbReference type="PROSITE" id="PS51202"/>
    </source>
</evidence>
<feature type="transmembrane region" description="Helical" evidence="8">
    <location>
        <begin position="516"/>
        <end position="536"/>
    </location>
</feature>
<dbReference type="GO" id="GO:0006813">
    <property type="term" value="P:potassium ion transport"/>
    <property type="evidence" value="ECO:0007669"/>
    <property type="project" value="InterPro"/>
</dbReference>
<feature type="transmembrane region" description="Helical" evidence="8">
    <location>
        <begin position="63"/>
        <end position="88"/>
    </location>
</feature>
<feature type="transmembrane region" description="Helical" evidence="8">
    <location>
        <begin position="365"/>
        <end position="385"/>
    </location>
</feature>
<keyword evidence="7 8" id="KW-0472">Membrane</keyword>
<feature type="transmembrane region" description="Helical" evidence="8">
    <location>
        <begin position="12"/>
        <end position="28"/>
    </location>
</feature>
<feature type="domain" description="RCK C-terminal" evidence="9">
    <location>
        <begin position="185"/>
        <end position="271"/>
    </location>
</feature>
<evidence type="ECO:0000256" key="8">
    <source>
        <dbReference type="SAM" id="Phobius"/>
    </source>
</evidence>
<dbReference type="Gene3D" id="3.30.70.1450">
    <property type="entry name" value="Regulator of K+ conductance, C-terminal domain"/>
    <property type="match status" value="2"/>
</dbReference>
<dbReference type="InterPro" id="IPR006512">
    <property type="entry name" value="YidE_YbjL"/>
</dbReference>
<keyword evidence="6 8" id="KW-1133">Transmembrane helix</keyword>
<dbReference type="SUPFAM" id="SSF116726">
    <property type="entry name" value="TrkA C-terminal domain-like"/>
    <property type="match status" value="2"/>
</dbReference>
<evidence type="ECO:0000256" key="3">
    <source>
        <dbReference type="ARBA" id="ARBA00022448"/>
    </source>
</evidence>
<evidence type="ECO:0000256" key="2">
    <source>
        <dbReference type="ARBA" id="ARBA00009854"/>
    </source>
</evidence>
<feature type="transmembrane region" description="Helical" evidence="8">
    <location>
        <begin position="430"/>
        <end position="448"/>
    </location>
</feature>
<dbReference type="PANTHER" id="PTHR30445">
    <property type="entry name" value="K(+)_H(+) ANTIPORTER SUBUNIT KHTT"/>
    <property type="match status" value="1"/>
</dbReference>
<keyword evidence="5 8" id="KW-0812">Transmembrane</keyword>
<dbReference type="AlphaFoldDB" id="A0A1I1DKS9"/>
<dbReference type="GO" id="GO:0005886">
    <property type="term" value="C:plasma membrane"/>
    <property type="evidence" value="ECO:0007669"/>
    <property type="project" value="UniProtKB-SubCell"/>
</dbReference>
<evidence type="ECO:0000313" key="11">
    <source>
        <dbReference type="Proteomes" id="UP000199438"/>
    </source>
</evidence>
<evidence type="ECO:0000256" key="4">
    <source>
        <dbReference type="ARBA" id="ARBA00022475"/>
    </source>
</evidence>
<evidence type="ECO:0000256" key="5">
    <source>
        <dbReference type="ARBA" id="ARBA00022692"/>
    </source>
</evidence>
<evidence type="ECO:0000313" key="10">
    <source>
        <dbReference type="EMBL" id="SFB75579.1"/>
    </source>
</evidence>
<keyword evidence="3" id="KW-0813">Transport</keyword>
<sequence length="539" mass="57509">MEFLLDFLGTDYIALFIIIGIGIFLGGIKIKGVSFDSSAVIFVAIFYGYWLNIQGVEFELPEIIQKIGLLLFIFTIGMQAGPSFFEVFKTQGAKLIILAVLSVVIGTITTALLSVGFDVDYKISVGLLTGALTSTPGLAAAIEASNSPLASIGYGIAYPFGVIGVILFVKLSPKLFGAKISKEEENYIREAQSKIPEVTNRNFEITNDNIEGRTIKDLDIRMMTKANISRIMSPNTMSVAPTAEAILHKGDVVKAVGTEEALKRVEVLLGHSTEVEIPASGLMEVKWYVVSRRNVVNKSLKELNVKRNFKATVTRVRRAGIDLSARPTLKLRYGDRLLISSSKGNVAALSHILGDSMKEVETTSFLPVALGCVVGLLLGAIEIPLPGGSSFSLGITGGVLIAALVLSRIGKTGPIIWNLPVVGNQILRQFGLLLFLTPVGLAAGSKIAPTINEYGLNLFGIGAIITLVPMIIVVIIGRLIFKVNFLSLLGALTGGMTSTPGLTAVDSMTSTEGPQVAYATVYPFALVMIIICAQILGSL</sequence>
<comment type="subcellular location">
    <subcellularLocation>
        <location evidence="1">Cell membrane</location>
        <topology evidence="1">Multi-pass membrane protein</topology>
    </subcellularLocation>
</comment>
<dbReference type="Pfam" id="PF06826">
    <property type="entry name" value="Asp-Al_Ex"/>
    <property type="match status" value="2"/>
</dbReference>
<dbReference type="EMBL" id="FOKV01000001">
    <property type="protein sequence ID" value="SFB75579.1"/>
    <property type="molecule type" value="Genomic_DNA"/>
</dbReference>
<feature type="transmembrane region" description="Helical" evidence="8">
    <location>
        <begin position="33"/>
        <end position="51"/>
    </location>
</feature>
<evidence type="ECO:0000256" key="1">
    <source>
        <dbReference type="ARBA" id="ARBA00004651"/>
    </source>
</evidence>
<name>A0A1I1DKS9_9FLAO</name>
<feature type="domain" description="RCK C-terminal" evidence="9">
    <location>
        <begin position="273"/>
        <end position="355"/>
    </location>
</feature>
<dbReference type="NCBIfam" id="TIGR01625">
    <property type="entry name" value="YidE_YbjL_dupl"/>
    <property type="match status" value="2"/>
</dbReference>
<feature type="transmembrane region" description="Helical" evidence="8">
    <location>
        <begin position="95"/>
        <end position="117"/>
    </location>
</feature>
<dbReference type="OrthoDB" id="9155749at2"/>
<proteinExistence type="inferred from homology"/>
<dbReference type="RefSeq" id="WP_092539763.1">
    <property type="nucleotide sequence ID" value="NZ_FOKV01000001.1"/>
</dbReference>
<evidence type="ECO:0000256" key="7">
    <source>
        <dbReference type="ARBA" id="ARBA00023136"/>
    </source>
</evidence>
<dbReference type="Pfam" id="PF02080">
    <property type="entry name" value="TrkA_C"/>
    <property type="match status" value="2"/>
</dbReference>
<keyword evidence="4" id="KW-1003">Cell membrane</keyword>
<comment type="similarity">
    <text evidence="2">Belongs to the AAE transporter (TC 2.A.81) family.</text>
</comment>
<dbReference type="GO" id="GO:0008324">
    <property type="term" value="F:monoatomic cation transmembrane transporter activity"/>
    <property type="evidence" value="ECO:0007669"/>
    <property type="project" value="InterPro"/>
</dbReference>
<organism evidence="10 11">
    <name type="scientific">Zunongwangia mangrovi</name>
    <dbReference type="NCBI Taxonomy" id="1334022"/>
    <lineage>
        <taxon>Bacteria</taxon>
        <taxon>Pseudomonadati</taxon>
        <taxon>Bacteroidota</taxon>
        <taxon>Flavobacteriia</taxon>
        <taxon>Flavobacteriales</taxon>
        <taxon>Flavobacteriaceae</taxon>
        <taxon>Zunongwangia</taxon>
    </lineage>
</organism>
<dbReference type="Proteomes" id="UP000199438">
    <property type="component" value="Unassembled WGS sequence"/>
</dbReference>
<evidence type="ECO:0000256" key="6">
    <source>
        <dbReference type="ARBA" id="ARBA00022989"/>
    </source>
</evidence>
<feature type="transmembrane region" description="Helical" evidence="8">
    <location>
        <begin position="483"/>
        <end position="504"/>
    </location>
</feature>
<accession>A0A1I1DKS9</accession>
<keyword evidence="11" id="KW-1185">Reference proteome</keyword>
<dbReference type="InterPro" id="IPR050144">
    <property type="entry name" value="AAE_transporter"/>
</dbReference>
<dbReference type="PROSITE" id="PS51202">
    <property type="entry name" value="RCK_C"/>
    <property type="match status" value="2"/>
</dbReference>
<feature type="transmembrane region" description="Helical" evidence="8">
    <location>
        <begin position="454"/>
        <end position="476"/>
    </location>
</feature>
<dbReference type="PANTHER" id="PTHR30445:SF3">
    <property type="entry name" value="TRANSPORT PROTEIN YIDE-RELATED"/>
    <property type="match status" value="1"/>
</dbReference>
<dbReference type="InterPro" id="IPR006037">
    <property type="entry name" value="RCK_C"/>
</dbReference>
<protein>
    <submittedName>
        <fullName evidence="10">Putative transport protein</fullName>
    </submittedName>
</protein>
<dbReference type="InterPro" id="IPR036721">
    <property type="entry name" value="RCK_C_sf"/>
</dbReference>